<sequence length="60" mass="6617">GIGFKGKTENADSLANQGVEHGSHHVEHKTIFLVLVYLDHTFPVISYLVKTIVSAKIDQI</sequence>
<feature type="non-terminal residue" evidence="1">
    <location>
        <position position="1"/>
    </location>
</feature>
<dbReference type="AlphaFoldDB" id="X1RLI6"/>
<comment type="caution">
    <text evidence="1">The sequence shown here is derived from an EMBL/GenBank/DDBJ whole genome shotgun (WGS) entry which is preliminary data.</text>
</comment>
<organism evidence="1">
    <name type="scientific">marine sediment metagenome</name>
    <dbReference type="NCBI Taxonomy" id="412755"/>
    <lineage>
        <taxon>unclassified sequences</taxon>
        <taxon>metagenomes</taxon>
        <taxon>ecological metagenomes</taxon>
    </lineage>
</organism>
<accession>X1RLI6</accession>
<dbReference type="EMBL" id="BARW01009530">
    <property type="protein sequence ID" value="GAI81622.1"/>
    <property type="molecule type" value="Genomic_DNA"/>
</dbReference>
<reference evidence="1" key="1">
    <citation type="journal article" date="2014" name="Front. Microbiol.">
        <title>High frequency of phylogenetically diverse reductive dehalogenase-homologous genes in deep subseafloor sedimentary metagenomes.</title>
        <authorList>
            <person name="Kawai M."/>
            <person name="Futagami T."/>
            <person name="Toyoda A."/>
            <person name="Takaki Y."/>
            <person name="Nishi S."/>
            <person name="Hori S."/>
            <person name="Arai W."/>
            <person name="Tsubouchi T."/>
            <person name="Morono Y."/>
            <person name="Uchiyama I."/>
            <person name="Ito T."/>
            <person name="Fujiyama A."/>
            <person name="Inagaki F."/>
            <person name="Takami H."/>
        </authorList>
    </citation>
    <scope>NUCLEOTIDE SEQUENCE</scope>
    <source>
        <strain evidence="1">Expedition CK06-06</strain>
    </source>
</reference>
<name>X1RLI6_9ZZZZ</name>
<evidence type="ECO:0000313" key="1">
    <source>
        <dbReference type="EMBL" id="GAI81622.1"/>
    </source>
</evidence>
<proteinExistence type="predicted"/>
<gene>
    <name evidence="1" type="ORF">S12H4_19134</name>
</gene>
<protein>
    <submittedName>
        <fullName evidence="1">Uncharacterized protein</fullName>
    </submittedName>
</protein>